<dbReference type="Pfam" id="PF00651">
    <property type="entry name" value="BTB"/>
    <property type="match status" value="1"/>
</dbReference>
<dbReference type="InterPro" id="IPR011333">
    <property type="entry name" value="SKP1/BTB/POZ_sf"/>
</dbReference>
<dbReference type="Gene3D" id="3.30.710.10">
    <property type="entry name" value="Potassium Channel Kv1.1, Chain A"/>
    <property type="match status" value="1"/>
</dbReference>
<dbReference type="CDD" id="cd18186">
    <property type="entry name" value="BTB_POZ_ZBTB_KLHL-like"/>
    <property type="match status" value="1"/>
</dbReference>
<protein>
    <recommendedName>
        <fullName evidence="1">BTB domain-containing protein</fullName>
    </recommendedName>
</protein>
<feature type="domain" description="BTB" evidence="1">
    <location>
        <begin position="381"/>
        <end position="449"/>
    </location>
</feature>
<sequence length="665" mass="73688">MGNIVFRGSAGLNDADSRVYPPPSPAIVHEISRDLVPPPQSRIGHPSSQPDRTAHVCVSATCRTGGPLLRIPARPSGADCDRPPCVPRRRQGEYAKESMSRQRHASWLDRIRYIKAPWLDHIRYVGVLARPHSAEVSFGISPPDSGRMHKQSAAGLLGPGLRGFRATISMLTSVPSTSFNSSIVRRASIGGTFADRPQAQLMMQTSRSYSFVAKWPVLVVWSMRKSSGEANRLLVFIDGHLNVGKLVGSTCLNMYKNDALPSINLVPFAPYCRFIQYLLLRLYQGSQPYVLKKQVYDYMINGELSGQITCVSETNGPSVRASHRLSGRNENRLHVVLHATLVFSRSLPSLSQPANASTADPKTPRDLKADIKALHNDARFHDVVIRCSDGVELGTNRTIAASRCDVFKAMLYGPMQEGRSRIVQLNEIGSEALDIVLSYMYTEKLPYMTRTTTVDVYAAADFLLLDNMKAAVIESMECGFRTLDVSFYQRPLSHACSVMPPSAGNKEMYELLLQPFQDQNINLGDLSELSVEAMEYLLTQTHHTTFKTTELGVLLSVIDWAWKMCAEAPPPQDRHSVLASLDISTGCGPVIAIADPEPRTLLLRMLEHIRLDLVCPHRLSRIMEAVDVFAVYERSPFLVAFQKFACGIECPPAHPSRRRGIEGSS</sequence>
<dbReference type="AlphaFoldDB" id="A0A433QU52"/>
<dbReference type="PANTHER" id="PTHR24413">
    <property type="entry name" value="SPECKLE-TYPE POZ PROTEIN"/>
    <property type="match status" value="1"/>
</dbReference>
<reference evidence="2 3" key="1">
    <citation type="journal article" date="2018" name="New Phytol.">
        <title>Phylogenomics of Endogonaceae and evolution of mycorrhizas within Mucoromycota.</title>
        <authorList>
            <person name="Chang Y."/>
            <person name="Desiro A."/>
            <person name="Na H."/>
            <person name="Sandor L."/>
            <person name="Lipzen A."/>
            <person name="Clum A."/>
            <person name="Barry K."/>
            <person name="Grigoriev I.V."/>
            <person name="Martin F.M."/>
            <person name="Stajich J.E."/>
            <person name="Smith M.E."/>
            <person name="Bonito G."/>
            <person name="Spatafora J.W."/>
        </authorList>
    </citation>
    <scope>NUCLEOTIDE SEQUENCE [LARGE SCALE GENOMIC DNA]</scope>
    <source>
        <strain evidence="2 3">AD002</strain>
    </source>
</reference>
<accession>A0A433QU52</accession>
<dbReference type="InterPro" id="IPR000210">
    <property type="entry name" value="BTB/POZ_dom"/>
</dbReference>
<dbReference type="SMART" id="SM00225">
    <property type="entry name" value="BTB"/>
    <property type="match status" value="1"/>
</dbReference>
<evidence type="ECO:0000313" key="3">
    <source>
        <dbReference type="Proteomes" id="UP000274822"/>
    </source>
</evidence>
<dbReference type="Proteomes" id="UP000274822">
    <property type="component" value="Unassembled WGS sequence"/>
</dbReference>
<keyword evidence="3" id="KW-1185">Reference proteome</keyword>
<organism evidence="2 3">
    <name type="scientific">Jimgerdemannia flammicorona</name>
    <dbReference type="NCBI Taxonomy" id="994334"/>
    <lineage>
        <taxon>Eukaryota</taxon>
        <taxon>Fungi</taxon>
        <taxon>Fungi incertae sedis</taxon>
        <taxon>Mucoromycota</taxon>
        <taxon>Mucoromycotina</taxon>
        <taxon>Endogonomycetes</taxon>
        <taxon>Endogonales</taxon>
        <taxon>Endogonaceae</taxon>
        <taxon>Jimgerdemannia</taxon>
    </lineage>
</organism>
<dbReference type="PROSITE" id="PS50097">
    <property type="entry name" value="BTB"/>
    <property type="match status" value="1"/>
</dbReference>
<dbReference type="SUPFAM" id="SSF54695">
    <property type="entry name" value="POZ domain"/>
    <property type="match status" value="1"/>
</dbReference>
<dbReference type="EMBL" id="RBNJ01001288">
    <property type="protein sequence ID" value="RUS33319.1"/>
    <property type="molecule type" value="Genomic_DNA"/>
</dbReference>
<name>A0A433QU52_9FUNG</name>
<evidence type="ECO:0000259" key="1">
    <source>
        <dbReference type="PROSITE" id="PS50097"/>
    </source>
</evidence>
<comment type="caution">
    <text evidence="2">The sequence shown here is derived from an EMBL/GenBank/DDBJ whole genome shotgun (WGS) entry which is preliminary data.</text>
</comment>
<proteinExistence type="predicted"/>
<evidence type="ECO:0000313" key="2">
    <source>
        <dbReference type="EMBL" id="RUS33319.1"/>
    </source>
</evidence>
<gene>
    <name evidence="2" type="ORF">BC938DRAFT_472123</name>
</gene>